<dbReference type="SUPFAM" id="SSF54523">
    <property type="entry name" value="Pili subunits"/>
    <property type="match status" value="1"/>
</dbReference>
<comment type="similarity">
    <text evidence="9">Belongs to the GSP H family.</text>
</comment>
<keyword evidence="7" id="KW-1133">Transmembrane helix</keyword>
<evidence type="ECO:0000256" key="7">
    <source>
        <dbReference type="ARBA" id="ARBA00022989"/>
    </source>
</evidence>
<protein>
    <recommendedName>
        <fullName evidence="2">Type II secretion system protein H</fullName>
    </recommendedName>
    <alternativeName>
        <fullName evidence="10">General secretion pathway protein H</fullName>
    </alternativeName>
</protein>
<dbReference type="RefSeq" id="WP_324778924.1">
    <property type="nucleotide sequence ID" value="NZ_CP141769.1"/>
</dbReference>
<evidence type="ECO:0000256" key="5">
    <source>
        <dbReference type="ARBA" id="ARBA00022519"/>
    </source>
</evidence>
<sequence length="174" mass="18347">MQRRGFTLVELLVGLAVGAILLAIALPGYAYLARASRLAAITNDLLTALQLARSEAIKRGTRVTVCKTADAESAVPACDAAAGWHEGWLVFVDGGAHGVIDVNDQVLRAQAHSHRTVSITANATYGHYISYRPDGTSQGSGGLPNGTLQICADGDRRDIIINHTGRPRLQSGSC</sequence>
<evidence type="ECO:0000259" key="11">
    <source>
        <dbReference type="Pfam" id="PF12019"/>
    </source>
</evidence>
<organism evidence="12 13">
    <name type="scientific">Thiobacillus sedimenti</name>
    <dbReference type="NCBI Taxonomy" id="3110231"/>
    <lineage>
        <taxon>Bacteria</taxon>
        <taxon>Pseudomonadati</taxon>
        <taxon>Pseudomonadota</taxon>
        <taxon>Betaproteobacteria</taxon>
        <taxon>Nitrosomonadales</taxon>
        <taxon>Thiobacillaceae</taxon>
        <taxon>Thiobacillus</taxon>
    </lineage>
</organism>
<evidence type="ECO:0000256" key="3">
    <source>
        <dbReference type="ARBA" id="ARBA00022475"/>
    </source>
</evidence>
<dbReference type="Pfam" id="PF07963">
    <property type="entry name" value="N_methyl"/>
    <property type="match status" value="1"/>
</dbReference>
<dbReference type="EMBL" id="CP141769">
    <property type="protein sequence ID" value="WRS38393.1"/>
    <property type="molecule type" value="Genomic_DNA"/>
</dbReference>
<proteinExistence type="inferred from homology"/>
<evidence type="ECO:0000256" key="10">
    <source>
        <dbReference type="ARBA" id="ARBA00030775"/>
    </source>
</evidence>
<dbReference type="NCBIfam" id="TIGR02532">
    <property type="entry name" value="IV_pilin_GFxxxE"/>
    <property type="match status" value="1"/>
</dbReference>
<dbReference type="InterPro" id="IPR012902">
    <property type="entry name" value="N_methyl_site"/>
</dbReference>
<evidence type="ECO:0000256" key="4">
    <source>
        <dbReference type="ARBA" id="ARBA00022481"/>
    </source>
</evidence>
<keyword evidence="6" id="KW-0812">Transmembrane</keyword>
<evidence type="ECO:0000256" key="2">
    <source>
        <dbReference type="ARBA" id="ARBA00021549"/>
    </source>
</evidence>
<dbReference type="InterPro" id="IPR022346">
    <property type="entry name" value="T2SS_GspH"/>
</dbReference>
<evidence type="ECO:0000256" key="1">
    <source>
        <dbReference type="ARBA" id="ARBA00004377"/>
    </source>
</evidence>
<gene>
    <name evidence="12" type="ORF">VA613_10290</name>
</gene>
<evidence type="ECO:0000256" key="6">
    <source>
        <dbReference type="ARBA" id="ARBA00022692"/>
    </source>
</evidence>
<name>A0ABZ1CH74_9PROT</name>
<reference evidence="12 13" key="1">
    <citation type="submission" date="2023-12" db="EMBL/GenBank/DDBJ databases">
        <title>Thiobacillus sedimentum sp. nov., a chemolithoautotrophic sulfur-oxidizing bacterium isolated from freshwater sediment.</title>
        <authorList>
            <person name="Luo J."/>
            <person name="Dai C."/>
        </authorList>
    </citation>
    <scope>NUCLEOTIDE SEQUENCE [LARGE SCALE GENOMIC DNA]</scope>
    <source>
        <strain evidence="12 13">SCUT-2</strain>
    </source>
</reference>
<evidence type="ECO:0000313" key="12">
    <source>
        <dbReference type="EMBL" id="WRS38393.1"/>
    </source>
</evidence>
<dbReference type="Proteomes" id="UP001334732">
    <property type="component" value="Chromosome"/>
</dbReference>
<keyword evidence="3" id="KW-1003">Cell membrane</keyword>
<evidence type="ECO:0000256" key="9">
    <source>
        <dbReference type="ARBA" id="ARBA00025772"/>
    </source>
</evidence>
<dbReference type="InterPro" id="IPR045584">
    <property type="entry name" value="Pilin-like"/>
</dbReference>
<dbReference type="PROSITE" id="PS00409">
    <property type="entry name" value="PROKAR_NTER_METHYL"/>
    <property type="match status" value="1"/>
</dbReference>
<keyword evidence="8" id="KW-0472">Membrane</keyword>
<keyword evidence="13" id="KW-1185">Reference proteome</keyword>
<evidence type="ECO:0000256" key="8">
    <source>
        <dbReference type="ARBA" id="ARBA00023136"/>
    </source>
</evidence>
<keyword evidence="5" id="KW-0997">Cell inner membrane</keyword>
<accession>A0ABZ1CH74</accession>
<dbReference type="Gene3D" id="3.55.40.10">
    <property type="entry name" value="minor pseudopilin epsh domain"/>
    <property type="match status" value="1"/>
</dbReference>
<evidence type="ECO:0000313" key="13">
    <source>
        <dbReference type="Proteomes" id="UP001334732"/>
    </source>
</evidence>
<feature type="domain" description="General secretion pathway GspH" evidence="11">
    <location>
        <begin position="42"/>
        <end position="165"/>
    </location>
</feature>
<keyword evidence="4" id="KW-0488">Methylation</keyword>
<dbReference type="Pfam" id="PF12019">
    <property type="entry name" value="GspH"/>
    <property type="match status" value="1"/>
</dbReference>
<comment type="subcellular location">
    <subcellularLocation>
        <location evidence="1">Cell inner membrane</location>
        <topology evidence="1">Single-pass membrane protein</topology>
    </subcellularLocation>
</comment>